<evidence type="ECO:0000313" key="2">
    <source>
        <dbReference type="EMBL" id="ALP42292.1"/>
    </source>
</evidence>
<dbReference type="PATRIC" id="fig|652.5.peg.766"/>
<evidence type="ECO:0000256" key="1">
    <source>
        <dbReference type="ARBA" id="ARBA00022729"/>
    </source>
</evidence>
<dbReference type="AlphaFoldDB" id="A0A0S2SKQ9"/>
<dbReference type="KEGG" id="asr:WL1483_2873"/>
<proteinExistence type="predicted"/>
<dbReference type="RefSeq" id="WP_060584238.1">
    <property type="nucleotide sequence ID" value="NZ_CP013067.1"/>
</dbReference>
<keyword evidence="1" id="KW-0732">Signal</keyword>
<dbReference type="PROSITE" id="PS51257">
    <property type="entry name" value="PROKAR_LIPOPROTEIN"/>
    <property type="match status" value="1"/>
</dbReference>
<evidence type="ECO:0000313" key="3">
    <source>
        <dbReference type="Proteomes" id="UP000058114"/>
    </source>
</evidence>
<dbReference type="Proteomes" id="UP000058114">
    <property type="component" value="Chromosome"/>
</dbReference>
<reference evidence="2 3" key="2">
    <citation type="journal article" date="2016" name="Genome Announc.">
        <title>Complete Genome Sequence of the Highly Virulent Aeromonas schubertii Strain WL1483, Isolated from Diseased Snakehead Fish (Channa argus) in China.</title>
        <authorList>
            <person name="Liu L."/>
            <person name="Li N."/>
            <person name="Zhang D."/>
            <person name="Fu X."/>
            <person name="Shi C."/>
            <person name="Lin Q."/>
            <person name="Hao G."/>
        </authorList>
    </citation>
    <scope>NUCLEOTIDE SEQUENCE [LARGE SCALE GENOMIC DNA]</scope>
    <source>
        <strain evidence="2 3">WL1483</strain>
    </source>
</reference>
<name>A0A0S2SKQ9_9GAMM</name>
<dbReference type="InterPro" id="IPR037873">
    <property type="entry name" value="BamE-like"/>
</dbReference>
<sequence>MRMTLALGLVVLLAGCSKLDKAHYDQLKLGMSYQEVSAVLGKAERCDEALGASNCQWGNDDRQIQVGFIAGKAALFSSKGLN</sequence>
<gene>
    <name evidence="2" type="ORF">WL1483_2873</name>
</gene>
<protein>
    <recommendedName>
        <fullName evidence="4">DUF3862 domain-containing protein</fullName>
    </recommendedName>
</protein>
<accession>A0A0S2SKQ9</accession>
<dbReference type="Gene3D" id="3.30.1450.10">
    <property type="match status" value="1"/>
</dbReference>
<organism evidence="2 3">
    <name type="scientific">Aeromonas schubertii</name>
    <dbReference type="NCBI Taxonomy" id="652"/>
    <lineage>
        <taxon>Bacteria</taxon>
        <taxon>Pseudomonadati</taxon>
        <taxon>Pseudomonadota</taxon>
        <taxon>Gammaproteobacteria</taxon>
        <taxon>Aeromonadales</taxon>
        <taxon>Aeromonadaceae</taxon>
        <taxon>Aeromonas</taxon>
    </lineage>
</organism>
<evidence type="ECO:0008006" key="4">
    <source>
        <dbReference type="Google" id="ProtNLM"/>
    </source>
</evidence>
<reference evidence="3" key="1">
    <citation type="submission" date="2015-10" db="EMBL/GenBank/DDBJ databases">
        <title>Complete Genome Sequence of Aeromonas schubertii strain WL1483.</title>
        <authorList>
            <person name="Liu L."/>
        </authorList>
    </citation>
    <scope>NUCLEOTIDE SEQUENCE [LARGE SCALE GENOMIC DNA]</scope>
    <source>
        <strain evidence="3">WL1483</strain>
    </source>
</reference>
<dbReference type="EMBL" id="CP013067">
    <property type="protein sequence ID" value="ALP42292.1"/>
    <property type="molecule type" value="Genomic_DNA"/>
</dbReference>